<reference evidence="12 13" key="1">
    <citation type="submission" date="2020-04" db="EMBL/GenBank/DDBJ databases">
        <authorList>
            <person name="Laetsch R D."/>
            <person name="Stevens L."/>
            <person name="Kumar S."/>
            <person name="Blaxter L. M."/>
        </authorList>
    </citation>
    <scope>NUCLEOTIDE SEQUENCE [LARGE SCALE GENOMIC DNA]</scope>
</reference>
<dbReference type="InterPro" id="IPR008027">
    <property type="entry name" value="QCR9"/>
</dbReference>
<evidence type="ECO:0000256" key="10">
    <source>
        <dbReference type="ARBA" id="ARBA00023136"/>
    </source>
</evidence>
<sequence length="156" mass="17356">MSGVGSIVYNAVSRRFSTVLLASVVGAYVFNYSLDGVTNYYWDTVRISNVKIKSLIRPTSEKTPGLKRKRSSISGRLFKKHEADENLDESGGEEEAEERGFAISKPSTSHGEAGNDAGKQLKINSISSRKGEYFVKNADGIPTEKFSMRYRNLLHR</sequence>
<keyword evidence="6" id="KW-0999">Mitochondrion inner membrane</keyword>
<feature type="compositionally biased region" description="Acidic residues" evidence="11">
    <location>
        <begin position="85"/>
        <end position="97"/>
    </location>
</feature>
<dbReference type="Pfam" id="PF05365">
    <property type="entry name" value="UCR_UQCRX_QCR9"/>
    <property type="match status" value="1"/>
</dbReference>
<name>A0A8S1EI18_9PELO</name>
<dbReference type="InterPro" id="IPR036656">
    <property type="entry name" value="QCR9_sf"/>
</dbReference>
<evidence type="ECO:0000256" key="3">
    <source>
        <dbReference type="ARBA" id="ARBA00022448"/>
    </source>
</evidence>
<evidence type="ECO:0000256" key="7">
    <source>
        <dbReference type="ARBA" id="ARBA00022982"/>
    </source>
</evidence>
<dbReference type="AlphaFoldDB" id="A0A8S1EI18"/>
<organism evidence="12 13">
    <name type="scientific">Caenorhabditis bovis</name>
    <dbReference type="NCBI Taxonomy" id="2654633"/>
    <lineage>
        <taxon>Eukaryota</taxon>
        <taxon>Metazoa</taxon>
        <taxon>Ecdysozoa</taxon>
        <taxon>Nematoda</taxon>
        <taxon>Chromadorea</taxon>
        <taxon>Rhabditida</taxon>
        <taxon>Rhabditina</taxon>
        <taxon>Rhabditomorpha</taxon>
        <taxon>Rhabditoidea</taxon>
        <taxon>Rhabditidae</taxon>
        <taxon>Peloderinae</taxon>
        <taxon>Caenorhabditis</taxon>
    </lineage>
</organism>
<evidence type="ECO:0000256" key="2">
    <source>
        <dbReference type="ARBA" id="ARBA00007856"/>
    </source>
</evidence>
<evidence type="ECO:0000256" key="4">
    <source>
        <dbReference type="ARBA" id="ARBA00022660"/>
    </source>
</evidence>
<comment type="subcellular location">
    <subcellularLocation>
        <location evidence="1">Mitochondrion inner membrane</location>
        <topology evidence="1">Single-pass membrane protein</topology>
    </subcellularLocation>
</comment>
<evidence type="ECO:0000256" key="1">
    <source>
        <dbReference type="ARBA" id="ARBA00004434"/>
    </source>
</evidence>
<gene>
    <name evidence="12" type="ORF">CBOVIS_LOCUS5902</name>
</gene>
<feature type="region of interest" description="Disordered" evidence="11">
    <location>
        <begin position="60"/>
        <end position="122"/>
    </location>
</feature>
<evidence type="ECO:0000256" key="6">
    <source>
        <dbReference type="ARBA" id="ARBA00022792"/>
    </source>
</evidence>
<dbReference type="GO" id="GO:0006122">
    <property type="term" value="P:mitochondrial electron transport, ubiquinol to cytochrome c"/>
    <property type="evidence" value="ECO:0007669"/>
    <property type="project" value="InterPro"/>
</dbReference>
<evidence type="ECO:0000313" key="13">
    <source>
        <dbReference type="Proteomes" id="UP000494206"/>
    </source>
</evidence>
<keyword evidence="5" id="KW-0812">Transmembrane</keyword>
<keyword evidence="13" id="KW-1185">Reference proteome</keyword>
<dbReference type="EMBL" id="CADEPM010000003">
    <property type="protein sequence ID" value="CAB3403428.1"/>
    <property type="molecule type" value="Genomic_DNA"/>
</dbReference>
<evidence type="ECO:0000256" key="5">
    <source>
        <dbReference type="ARBA" id="ARBA00022692"/>
    </source>
</evidence>
<keyword evidence="9" id="KW-0496">Mitochondrion</keyword>
<dbReference type="Gene3D" id="1.20.5.260">
    <property type="entry name" value="Cytochrome b-c1 complex subunit 9"/>
    <property type="match status" value="1"/>
</dbReference>
<evidence type="ECO:0000256" key="9">
    <source>
        <dbReference type="ARBA" id="ARBA00023128"/>
    </source>
</evidence>
<protein>
    <submittedName>
        <fullName evidence="12">Uncharacterized protein</fullName>
    </submittedName>
</protein>
<dbReference type="Proteomes" id="UP000494206">
    <property type="component" value="Unassembled WGS sequence"/>
</dbReference>
<evidence type="ECO:0000313" key="12">
    <source>
        <dbReference type="EMBL" id="CAB3403428.1"/>
    </source>
</evidence>
<evidence type="ECO:0000256" key="11">
    <source>
        <dbReference type="SAM" id="MobiDB-lite"/>
    </source>
</evidence>
<comment type="similarity">
    <text evidence="2">Belongs to the UQCR10/QCR9 family.</text>
</comment>
<comment type="caution">
    <text evidence="12">The sequence shown here is derived from an EMBL/GenBank/DDBJ whole genome shotgun (WGS) entry which is preliminary data.</text>
</comment>
<proteinExistence type="inferred from homology"/>
<keyword evidence="7" id="KW-0249">Electron transport</keyword>
<dbReference type="GO" id="GO:0005743">
    <property type="term" value="C:mitochondrial inner membrane"/>
    <property type="evidence" value="ECO:0007669"/>
    <property type="project" value="UniProtKB-SubCell"/>
</dbReference>
<evidence type="ECO:0000256" key="8">
    <source>
        <dbReference type="ARBA" id="ARBA00022989"/>
    </source>
</evidence>
<keyword evidence="4" id="KW-0679">Respiratory chain</keyword>
<keyword evidence="3" id="KW-0813">Transport</keyword>
<dbReference type="GO" id="GO:0045275">
    <property type="term" value="C:respiratory chain complex III"/>
    <property type="evidence" value="ECO:0007669"/>
    <property type="project" value="InterPro"/>
</dbReference>
<dbReference type="OrthoDB" id="44067at2759"/>
<accession>A0A8S1EI18</accession>
<dbReference type="SUPFAM" id="SSF81514">
    <property type="entry name" value="Subunit X (non-heme 7 kDa protein) of cytochrome bc1 complex (Ubiquinol-cytochrome c reductase)"/>
    <property type="match status" value="1"/>
</dbReference>
<keyword evidence="10" id="KW-0472">Membrane</keyword>
<keyword evidence="8" id="KW-1133">Transmembrane helix</keyword>